<dbReference type="PANTHER" id="PTHR35010:SF2">
    <property type="entry name" value="BLL4672 PROTEIN"/>
    <property type="match status" value="1"/>
</dbReference>
<dbReference type="Proteomes" id="UP000703315">
    <property type="component" value="Unassembled WGS sequence"/>
</dbReference>
<evidence type="ECO:0000313" key="3">
    <source>
        <dbReference type="Proteomes" id="UP000703315"/>
    </source>
</evidence>
<reference evidence="2" key="2">
    <citation type="submission" date="2021-09" db="EMBL/GenBank/DDBJ databases">
        <authorList>
            <person name="Gilroy R."/>
        </authorList>
    </citation>
    <scope>NUCLEOTIDE SEQUENCE</scope>
    <source>
        <strain evidence="2">ChiHjej13B12-14962</strain>
    </source>
</reference>
<organism evidence="2 3">
    <name type="scientific">Enteractinococcus helveticum</name>
    <dbReference type="NCBI Taxonomy" id="1837282"/>
    <lineage>
        <taxon>Bacteria</taxon>
        <taxon>Bacillati</taxon>
        <taxon>Actinomycetota</taxon>
        <taxon>Actinomycetes</taxon>
        <taxon>Micrococcales</taxon>
        <taxon>Micrococcaceae</taxon>
    </lineage>
</organism>
<reference evidence="2" key="1">
    <citation type="journal article" date="2021" name="PeerJ">
        <title>Extensive microbial diversity within the chicken gut microbiome revealed by metagenomics and culture.</title>
        <authorList>
            <person name="Gilroy R."/>
            <person name="Ravi A."/>
            <person name="Getino M."/>
            <person name="Pursley I."/>
            <person name="Horton D.L."/>
            <person name="Alikhan N.F."/>
            <person name="Baker D."/>
            <person name="Gharbi K."/>
            <person name="Hall N."/>
            <person name="Watson M."/>
            <person name="Adriaenssens E.M."/>
            <person name="Foster-Nyarko E."/>
            <person name="Jarju S."/>
            <person name="Secka A."/>
            <person name="Antonio M."/>
            <person name="Oren A."/>
            <person name="Chaudhuri R.R."/>
            <person name="La Ragione R."/>
            <person name="Hildebrand F."/>
            <person name="Pallen M.J."/>
        </authorList>
    </citation>
    <scope>NUCLEOTIDE SEQUENCE</scope>
    <source>
        <strain evidence="2">ChiHjej13B12-14962</strain>
    </source>
</reference>
<dbReference type="AlphaFoldDB" id="A0A921FM18"/>
<name>A0A921FM18_9MICC</name>
<dbReference type="Gene3D" id="3.30.450.180">
    <property type="match status" value="1"/>
</dbReference>
<comment type="caution">
    <text evidence="2">The sequence shown here is derived from an EMBL/GenBank/DDBJ whole genome shotgun (WGS) entry which is preliminary data.</text>
</comment>
<protein>
    <recommendedName>
        <fullName evidence="1">MmyB-like transcription regulator ligand binding domain-containing protein</fullName>
    </recommendedName>
</protein>
<dbReference type="PANTHER" id="PTHR35010">
    <property type="entry name" value="BLL4672 PROTEIN-RELATED"/>
    <property type="match status" value="1"/>
</dbReference>
<dbReference type="InterPro" id="IPR041413">
    <property type="entry name" value="MLTR_LBD"/>
</dbReference>
<evidence type="ECO:0000313" key="2">
    <source>
        <dbReference type="EMBL" id="HJF13722.1"/>
    </source>
</evidence>
<evidence type="ECO:0000259" key="1">
    <source>
        <dbReference type="Pfam" id="PF17765"/>
    </source>
</evidence>
<dbReference type="EMBL" id="DYXC01000032">
    <property type="protein sequence ID" value="HJF13722.1"/>
    <property type="molecule type" value="Genomic_DNA"/>
</dbReference>
<dbReference type="Pfam" id="PF17765">
    <property type="entry name" value="MLTR_LBD"/>
    <property type="match status" value="1"/>
</dbReference>
<sequence length="106" mass="11896">MTVAILRTEAGRNPHNKSLHDLTGELSTRSEDFCSRWSHQFVRHHGTGSKTFNHSLVGELAYEGMHMAADPGLTLTIYAAEPDSTSAERLQLLANWAATEYRDVRR</sequence>
<gene>
    <name evidence="2" type="ORF">K8V32_02815</name>
</gene>
<feature type="domain" description="MmyB-like transcription regulator ligand binding" evidence="1">
    <location>
        <begin position="2"/>
        <end position="93"/>
    </location>
</feature>
<accession>A0A921FM18</accession>
<proteinExistence type="predicted"/>